<gene>
    <name evidence="3 5" type="primary">Pramel34</name>
    <name evidence="5" type="synonym">LOC685782</name>
</gene>
<sequence length="277" mass="32063">MSIQTPPTRSLLRNEAMAMSYLGELPAVLFPEVFKEAFARRHINIVKEMVAVWPFPRIAVGALMETPNLEIYKALLDGVDMGLKEEFQHRFLMTRLETLSITNYITSQRDLNSLSCCESLFQLKHLDLRGTVLYSLDLMPLRALLHKVEDTLEILQLEGCRMIDSQLNALLPALRQCSQLTKINLYKNDFSMHILMALLQHTDNWNKIVVEQYPAPLECYELSHVSRERFSQLCSQLMATLRAIRQPKNIAFASKMCQRCAKHCVYTQVTRLCRCWH</sequence>
<keyword evidence="2" id="KW-0677">Repeat</keyword>
<dbReference type="GO" id="GO:0043161">
    <property type="term" value="P:proteasome-mediated ubiquitin-dependent protein catabolic process"/>
    <property type="evidence" value="ECO:0000318"/>
    <property type="project" value="GO_Central"/>
</dbReference>
<evidence type="ECO:0000313" key="3">
    <source>
        <dbReference type="Ensembl" id="ENSRNOP00000090792.1"/>
    </source>
</evidence>
<dbReference type="AGR" id="RGD:1590186"/>
<evidence type="ECO:0000256" key="2">
    <source>
        <dbReference type="ARBA" id="ARBA00022737"/>
    </source>
</evidence>
<dbReference type="OMA" id="HLATHCI"/>
<dbReference type="GO" id="GO:0031462">
    <property type="term" value="C:Cul2-RING ubiquitin ligase complex"/>
    <property type="evidence" value="ECO:0000318"/>
    <property type="project" value="GO_Central"/>
</dbReference>
<dbReference type="AlphaFoldDB" id="A0A8I6ACJ9"/>
<dbReference type="RGD" id="1590186">
    <property type="gene designation" value="Pramel34"/>
</dbReference>
<evidence type="ECO:0000313" key="5">
    <source>
        <dbReference type="RGD" id="1590186"/>
    </source>
</evidence>
<dbReference type="Ensembl" id="ENSRNOT00000117315.2">
    <property type="protein sequence ID" value="ENSRNOP00000090792.1"/>
    <property type="gene ID" value="ENSRNOG00000067111.2"/>
</dbReference>
<dbReference type="SUPFAM" id="SSF52047">
    <property type="entry name" value="RNI-like"/>
    <property type="match status" value="1"/>
</dbReference>
<dbReference type="GO" id="GO:0005737">
    <property type="term" value="C:cytoplasm"/>
    <property type="evidence" value="ECO:0000318"/>
    <property type="project" value="GO_Central"/>
</dbReference>
<dbReference type="InterPro" id="IPR032675">
    <property type="entry name" value="LRR_dom_sf"/>
</dbReference>
<dbReference type="Gene3D" id="3.80.10.10">
    <property type="entry name" value="Ribonuclease Inhibitor"/>
    <property type="match status" value="1"/>
</dbReference>
<dbReference type="PANTHER" id="PTHR14224:SF77">
    <property type="entry name" value="D5ERTD577E PROTEIN-RELATED"/>
    <property type="match status" value="1"/>
</dbReference>
<reference evidence="3" key="1">
    <citation type="submission" date="2024-01" db="EMBL/GenBank/DDBJ databases">
        <title>GRCr8: a new rat reference genome assembly contstructed from accurate long reads and long range scaffolding.</title>
        <authorList>
            <person name="Doris P.A."/>
            <person name="Kalbfleisch T."/>
            <person name="Li K."/>
            <person name="Howe K."/>
            <person name="Wood J."/>
        </authorList>
    </citation>
    <scope>NUCLEOTIDE SEQUENCE [LARGE SCALE GENOMIC DNA]</scope>
    <source>
        <strain evidence="3">Brown Norway</strain>
    </source>
</reference>
<evidence type="ECO:0000313" key="4">
    <source>
        <dbReference type="Proteomes" id="UP000002494"/>
    </source>
</evidence>
<accession>A0A8I6ACJ9</accession>
<keyword evidence="4" id="KW-1185">Reference proteome</keyword>
<protein>
    <submittedName>
        <fullName evidence="3">PRAME like 34</fullName>
    </submittedName>
</protein>
<organism evidence="3 4">
    <name type="scientific">Rattus norvegicus</name>
    <name type="common">Rat</name>
    <dbReference type="NCBI Taxonomy" id="10116"/>
    <lineage>
        <taxon>Eukaryota</taxon>
        <taxon>Metazoa</taxon>
        <taxon>Chordata</taxon>
        <taxon>Craniata</taxon>
        <taxon>Vertebrata</taxon>
        <taxon>Euteleostomi</taxon>
        <taxon>Mammalia</taxon>
        <taxon>Eutheria</taxon>
        <taxon>Euarchontoglires</taxon>
        <taxon>Glires</taxon>
        <taxon>Rodentia</taxon>
        <taxon>Myomorpha</taxon>
        <taxon>Muroidea</taxon>
        <taxon>Muridae</taxon>
        <taxon>Murinae</taxon>
        <taxon>Rattus</taxon>
    </lineage>
</organism>
<dbReference type="Proteomes" id="UP000002494">
    <property type="component" value="Chromosome 14"/>
</dbReference>
<reference evidence="3" key="2">
    <citation type="submission" date="2025-08" db="UniProtKB">
        <authorList>
            <consortium name="Ensembl"/>
        </authorList>
    </citation>
    <scope>IDENTIFICATION</scope>
    <source>
        <strain evidence="3">Brown Norway</strain>
    </source>
</reference>
<dbReference type="GeneTree" id="ENSGT01030000234531"/>
<dbReference type="InterPro" id="IPR050694">
    <property type="entry name" value="LRRC14/PRAME"/>
</dbReference>
<evidence type="ECO:0000256" key="1">
    <source>
        <dbReference type="ARBA" id="ARBA00022614"/>
    </source>
</evidence>
<dbReference type="GO" id="GO:1990756">
    <property type="term" value="F:ubiquitin-like ligase-substrate adaptor activity"/>
    <property type="evidence" value="ECO:0000318"/>
    <property type="project" value="GO_Central"/>
</dbReference>
<proteinExistence type="predicted"/>
<keyword evidence="1" id="KW-0433">Leucine-rich repeat</keyword>
<reference evidence="3" key="3">
    <citation type="submission" date="2025-09" db="UniProtKB">
        <authorList>
            <consortium name="Ensembl"/>
        </authorList>
    </citation>
    <scope>IDENTIFICATION</scope>
    <source>
        <strain evidence="3">Brown Norway</strain>
    </source>
</reference>
<name>A0A8I6ACJ9_RAT</name>
<dbReference type="PANTHER" id="PTHR14224">
    <property type="entry name" value="SIMILAR TO PREFERENTIALLY EXPRESSED ANTIGEN IN MELANOMA-LIKE 3"/>
    <property type="match status" value="1"/>
</dbReference>